<protein>
    <submittedName>
        <fullName evidence="2">Cell wall-binding repeat-containing protein</fullName>
    </submittedName>
</protein>
<feature type="chain" id="PRO_5046633432" evidence="1">
    <location>
        <begin position="26"/>
        <end position="316"/>
    </location>
</feature>
<evidence type="ECO:0000256" key="1">
    <source>
        <dbReference type="SAM" id="SignalP"/>
    </source>
</evidence>
<dbReference type="RefSeq" id="WP_380134738.1">
    <property type="nucleotide sequence ID" value="NZ_JBHLUI010000002.1"/>
</dbReference>
<gene>
    <name evidence="2" type="ORF">ACFFVI_04290</name>
</gene>
<reference evidence="2 3" key="1">
    <citation type="submission" date="2024-09" db="EMBL/GenBank/DDBJ databases">
        <authorList>
            <person name="Sun Q."/>
            <person name="Mori K."/>
        </authorList>
    </citation>
    <scope>NUCLEOTIDE SEQUENCE [LARGE SCALE GENOMIC DNA]</scope>
    <source>
        <strain evidence="2 3">TISTR 1856</strain>
    </source>
</reference>
<proteinExistence type="predicted"/>
<name>A0ABV5LQ54_9ACTN</name>
<accession>A0ABV5LQ54</accession>
<dbReference type="EMBL" id="JBHMDM010000002">
    <property type="protein sequence ID" value="MFB9376182.1"/>
    <property type="molecule type" value="Genomic_DNA"/>
</dbReference>
<dbReference type="Proteomes" id="UP001589748">
    <property type="component" value="Unassembled WGS sequence"/>
</dbReference>
<organism evidence="2 3">
    <name type="scientific">Kineococcus gynurae</name>
    <dbReference type="NCBI Taxonomy" id="452979"/>
    <lineage>
        <taxon>Bacteria</taxon>
        <taxon>Bacillati</taxon>
        <taxon>Actinomycetota</taxon>
        <taxon>Actinomycetes</taxon>
        <taxon>Kineosporiales</taxon>
        <taxon>Kineosporiaceae</taxon>
        <taxon>Kineococcus</taxon>
    </lineage>
</organism>
<evidence type="ECO:0000313" key="2">
    <source>
        <dbReference type="EMBL" id="MFB9376182.1"/>
    </source>
</evidence>
<dbReference type="PANTHER" id="PTHR30032">
    <property type="entry name" value="N-ACETYLMURAMOYL-L-ALANINE AMIDASE-RELATED"/>
    <property type="match status" value="1"/>
</dbReference>
<keyword evidence="1" id="KW-0732">Signal</keyword>
<sequence>MRRRVLTVLSAAVAIGLVGAVPAQAADTRISGANRFETAALVSAAFDGSEFAPVYLATGENFPDALAASAAAGADQSRVLLTSRYSVPQATWDELQGLGTRSVYVIGGTTSVSAEVETELERRGYSVLRLEGANRYGTAVQTARILFDDPDTAFLATGQNFPDALAGAAAAGSLGAPILLVGRDTVPAEVRDAFTEQFLPLRPSRFFVLGGEGAISPAVIDQIRALGFQNASFERLGGNTRYATAVAVGQRFFPGNDTAVLAVGDNYPDALAAGPFAAEIDAPLLLTQVGSTPVETAVELERRRPDNVVFVGAARP</sequence>
<feature type="signal peptide" evidence="1">
    <location>
        <begin position="1"/>
        <end position="25"/>
    </location>
</feature>
<dbReference type="InterPro" id="IPR007253">
    <property type="entry name" value="Cell_wall-bd_2"/>
</dbReference>
<dbReference type="Pfam" id="PF04122">
    <property type="entry name" value="CW_binding_2"/>
    <property type="match status" value="3"/>
</dbReference>
<keyword evidence="3" id="KW-1185">Reference proteome</keyword>
<dbReference type="Gene3D" id="3.40.50.12090">
    <property type="match status" value="2"/>
</dbReference>
<evidence type="ECO:0000313" key="3">
    <source>
        <dbReference type="Proteomes" id="UP001589748"/>
    </source>
</evidence>
<dbReference type="PANTHER" id="PTHR30032:SF8">
    <property type="entry name" value="GERMINATION-SPECIFIC N-ACETYLMURAMOYL-L-ALANINE AMIDASE"/>
    <property type="match status" value="1"/>
</dbReference>
<comment type="caution">
    <text evidence="2">The sequence shown here is derived from an EMBL/GenBank/DDBJ whole genome shotgun (WGS) entry which is preliminary data.</text>
</comment>
<dbReference type="InterPro" id="IPR051922">
    <property type="entry name" value="Bact_Sporulation_Assoc"/>
</dbReference>